<dbReference type="AlphaFoldDB" id="A0AA39KQA6"/>
<reference evidence="1" key="2">
    <citation type="submission" date="2023-03" db="EMBL/GenBank/DDBJ databases">
        <authorList>
            <person name="Inwood S.N."/>
            <person name="Skelly J.G."/>
            <person name="Guhlin J."/>
            <person name="Harrop T.W.R."/>
            <person name="Goldson S.G."/>
            <person name="Dearden P.K."/>
        </authorList>
    </citation>
    <scope>NUCLEOTIDE SEQUENCE</scope>
    <source>
        <strain evidence="1">Irish</strain>
        <tissue evidence="1">Whole body</tissue>
    </source>
</reference>
<sequence>MELSRLRQNIFLIGDVDVQIVGNKLPTKLQALKVLFYHTRILNATVRDSIAAVIAEIIVFWKKAQIPTQDVQRCRDKLKKLYDEWRILAKHKNRNELAIKKQNEFVCSLKNIFDIAPSNVFELVDDNSKEFLTNQRLNGRIGYISNIKTKYDDNNEDVNKSDKKIRFAKRKKTK</sequence>
<name>A0AA39KQA6_9HYME</name>
<comment type="caution">
    <text evidence="1">The sequence shown here is derived from an EMBL/GenBank/DDBJ whole genome shotgun (WGS) entry which is preliminary data.</text>
</comment>
<evidence type="ECO:0000313" key="2">
    <source>
        <dbReference type="Proteomes" id="UP001168990"/>
    </source>
</evidence>
<evidence type="ECO:0000313" key="1">
    <source>
        <dbReference type="EMBL" id="KAK0169782.1"/>
    </source>
</evidence>
<dbReference type="Proteomes" id="UP001168990">
    <property type="component" value="Unassembled WGS sequence"/>
</dbReference>
<protein>
    <submittedName>
        <fullName evidence="1">Uncharacterized protein</fullName>
    </submittedName>
</protein>
<organism evidence="1 2">
    <name type="scientific">Microctonus aethiopoides</name>
    <dbReference type="NCBI Taxonomy" id="144406"/>
    <lineage>
        <taxon>Eukaryota</taxon>
        <taxon>Metazoa</taxon>
        <taxon>Ecdysozoa</taxon>
        <taxon>Arthropoda</taxon>
        <taxon>Hexapoda</taxon>
        <taxon>Insecta</taxon>
        <taxon>Pterygota</taxon>
        <taxon>Neoptera</taxon>
        <taxon>Endopterygota</taxon>
        <taxon>Hymenoptera</taxon>
        <taxon>Apocrita</taxon>
        <taxon>Ichneumonoidea</taxon>
        <taxon>Braconidae</taxon>
        <taxon>Euphorinae</taxon>
        <taxon>Microctonus</taxon>
    </lineage>
</organism>
<gene>
    <name evidence="1" type="ORF">PV328_010423</name>
</gene>
<proteinExistence type="predicted"/>
<keyword evidence="2" id="KW-1185">Reference proteome</keyword>
<accession>A0AA39KQA6</accession>
<dbReference type="EMBL" id="JAQQBS010000004">
    <property type="protein sequence ID" value="KAK0169782.1"/>
    <property type="molecule type" value="Genomic_DNA"/>
</dbReference>
<reference evidence="1" key="1">
    <citation type="journal article" date="2023" name="bioRxiv">
        <title>Scaffold-level genome assemblies of two parasitoid biocontrol wasps reveal the parthenogenesis mechanism and an associated novel virus.</title>
        <authorList>
            <person name="Inwood S."/>
            <person name="Skelly J."/>
            <person name="Guhlin J."/>
            <person name="Harrop T."/>
            <person name="Goldson S."/>
            <person name="Dearden P."/>
        </authorList>
    </citation>
    <scope>NUCLEOTIDE SEQUENCE</scope>
    <source>
        <strain evidence="1">Irish</strain>
        <tissue evidence="1">Whole body</tissue>
    </source>
</reference>